<name>A0A6I2GWA2_9LACT</name>
<dbReference type="PANTHER" id="PTHR43685:SF2">
    <property type="entry name" value="GLYCOSYLTRANSFERASE 2-LIKE DOMAIN-CONTAINING PROTEIN"/>
    <property type="match status" value="1"/>
</dbReference>
<organism evidence="2 3">
    <name type="scientific">Fundicoccus ignavus</name>
    <dbReference type="NCBI Taxonomy" id="2664442"/>
    <lineage>
        <taxon>Bacteria</taxon>
        <taxon>Bacillati</taxon>
        <taxon>Bacillota</taxon>
        <taxon>Bacilli</taxon>
        <taxon>Lactobacillales</taxon>
        <taxon>Aerococcaceae</taxon>
        <taxon>Fundicoccus</taxon>
    </lineage>
</organism>
<reference evidence="2 3" key="1">
    <citation type="submission" date="2019-11" db="EMBL/GenBank/DDBJ databases">
        <title>Characterisation of Fundicoccus ignavus gen. nov. sp. nov., a novel genus of the family Aerococcaceae isolated from bulk tank milk.</title>
        <authorList>
            <person name="Siebert A."/>
            <person name="Huptas C."/>
            <person name="Wenning M."/>
            <person name="Scherer S."/>
            <person name="Doll E.V."/>
        </authorList>
    </citation>
    <scope>NUCLEOTIDE SEQUENCE [LARGE SCALE GENOMIC DNA]</scope>
    <source>
        <strain evidence="2 3">WS4759</strain>
    </source>
</reference>
<feature type="domain" description="Glycosyltransferase 2-like" evidence="1">
    <location>
        <begin position="23"/>
        <end position="150"/>
    </location>
</feature>
<evidence type="ECO:0000313" key="2">
    <source>
        <dbReference type="EMBL" id="MRI84623.1"/>
    </source>
</evidence>
<dbReference type="InterPro" id="IPR029044">
    <property type="entry name" value="Nucleotide-diphossugar_trans"/>
</dbReference>
<dbReference type="InterPro" id="IPR001173">
    <property type="entry name" value="Glyco_trans_2-like"/>
</dbReference>
<dbReference type="PANTHER" id="PTHR43685">
    <property type="entry name" value="GLYCOSYLTRANSFERASE"/>
    <property type="match status" value="1"/>
</dbReference>
<dbReference type="Gene3D" id="3.90.550.10">
    <property type="entry name" value="Spore Coat Polysaccharide Biosynthesis Protein SpsA, Chain A"/>
    <property type="match status" value="1"/>
</dbReference>
<gene>
    <name evidence="2" type="ORF">GIY09_01765</name>
</gene>
<dbReference type="AlphaFoldDB" id="A0A6I2GWA2"/>
<comment type="caution">
    <text evidence="2">The sequence shown here is derived from an EMBL/GenBank/DDBJ whole genome shotgun (WGS) entry which is preliminary data.</text>
</comment>
<dbReference type="GO" id="GO:0016740">
    <property type="term" value="F:transferase activity"/>
    <property type="evidence" value="ECO:0007669"/>
    <property type="project" value="UniProtKB-KW"/>
</dbReference>
<keyword evidence="2" id="KW-0808">Transferase</keyword>
<evidence type="ECO:0000313" key="3">
    <source>
        <dbReference type="Proteomes" id="UP000430975"/>
    </source>
</evidence>
<dbReference type="Pfam" id="PF00535">
    <property type="entry name" value="Glycos_transf_2"/>
    <property type="match status" value="1"/>
</dbReference>
<dbReference type="Proteomes" id="UP000430975">
    <property type="component" value="Unassembled WGS sequence"/>
</dbReference>
<dbReference type="SUPFAM" id="SSF53448">
    <property type="entry name" value="Nucleotide-diphospho-sugar transferases"/>
    <property type="match status" value="1"/>
</dbReference>
<dbReference type="CDD" id="cd00761">
    <property type="entry name" value="Glyco_tranf_GTA_type"/>
    <property type="match status" value="1"/>
</dbReference>
<evidence type="ECO:0000259" key="1">
    <source>
        <dbReference type="Pfam" id="PF00535"/>
    </source>
</evidence>
<dbReference type="InterPro" id="IPR050834">
    <property type="entry name" value="Glycosyltransf_2"/>
</dbReference>
<proteinExistence type="predicted"/>
<accession>A0A6I2GWA2</accession>
<dbReference type="EMBL" id="WJQS01000001">
    <property type="protein sequence ID" value="MRI84623.1"/>
    <property type="molecule type" value="Genomic_DNA"/>
</dbReference>
<sequence length="316" mass="37523">MKHGTGEFRLEPSKKLYIDGLVSVIIPTYGRSEFLVNCIESVINQTYDNVEIIVVDDNNPDTNQRIETKNKMQKFRNHSSITYIEHEFNKNGSAARNTGFNNSIGEFICFLDDDDLFLDKKIEKQVHFLKTHQNFQAVYCGFEKDKKQNFPIYEGELSKELLLLDYHPVTSTIMFKRETIIDLGGFDESFRRHQDYEIMLRFFEKFKIGFVNEILLYSGENDGGNMLRGKKLEDLKEYFFNTFEENISKLEKKEKGIKKKIYSRHYSRVFWSHINDKFYLKALKIYILNLIKYKLIFIKECNAYLIKYLNNKKKVI</sequence>
<keyword evidence="3" id="KW-1185">Reference proteome</keyword>
<protein>
    <submittedName>
        <fullName evidence="2">Glycosyltransferase</fullName>
    </submittedName>
</protein>